<dbReference type="Gene3D" id="3.30.565.10">
    <property type="entry name" value="Histidine kinase-like ATPase, C-terminal domain"/>
    <property type="match status" value="1"/>
</dbReference>
<evidence type="ECO:0000313" key="3">
    <source>
        <dbReference type="Proteomes" id="UP000266196"/>
    </source>
</evidence>
<dbReference type="SUPFAM" id="SSF55874">
    <property type="entry name" value="ATPase domain of HSP90 chaperone/DNA topoisomerase II/histidine kinase"/>
    <property type="match status" value="1"/>
</dbReference>
<gene>
    <name evidence="2" type="ORF">DYB31_004542</name>
    <name evidence="1" type="ORF">DYB34_003240</name>
</gene>
<dbReference type="EMBL" id="QUTE01010975">
    <property type="protein sequence ID" value="RHZ11457.1"/>
    <property type="molecule type" value="Genomic_DNA"/>
</dbReference>
<organism evidence="2 3">
    <name type="scientific">Aphanomyces astaci</name>
    <name type="common">Crayfish plague agent</name>
    <dbReference type="NCBI Taxonomy" id="112090"/>
    <lineage>
        <taxon>Eukaryota</taxon>
        <taxon>Sar</taxon>
        <taxon>Stramenopiles</taxon>
        <taxon>Oomycota</taxon>
        <taxon>Saprolegniomycetes</taxon>
        <taxon>Saprolegniales</taxon>
        <taxon>Verrucalvaceae</taxon>
        <taxon>Aphanomyces</taxon>
    </lineage>
</organism>
<dbReference type="NCBIfam" id="NF047352">
    <property type="entry name" value="P_loop_sacsin"/>
    <property type="match status" value="1"/>
</dbReference>
<dbReference type="InterPro" id="IPR052957">
    <property type="entry name" value="Auxin_embryo_med"/>
</dbReference>
<dbReference type="PANTHER" id="PTHR32387:SF0">
    <property type="entry name" value="PROTEIN NO VEIN"/>
    <property type="match status" value="1"/>
</dbReference>
<dbReference type="Proteomes" id="UP000283543">
    <property type="component" value="Unassembled WGS sequence"/>
</dbReference>
<dbReference type="AlphaFoldDB" id="A0A397F122"/>
<name>A0A397F122_APHAT</name>
<evidence type="ECO:0000313" key="1">
    <source>
        <dbReference type="EMBL" id="RHY77404.1"/>
    </source>
</evidence>
<proteinExistence type="predicted"/>
<sequence length="854" mass="93856">MAGQLQWRQVETHATAIRAEKTQDTSSVSYLTGEELIRQICVRMRVRSFDDLNVGPPHAFAPIRQVLDLEHDLWEFVGMYVSLRSISTVHDAELEFLAKRGVPSFAALGLGNSFAASPAVAYHFNLPRATTAVLPLTTKAVLSHLGEFRFLNQRYQDTGAFLSFLTSKLAAPRGTALGVHVQNLQRSMDLMRRIQVEERKQLNDIENDFRRDVAHSVFQLTKEKFSAENREKAVAAAVASSQLDLPRGEQKANVSVKLESDILTRVTVLDAHLDHLIGRYSHRLPKDTSSVISKQEDPRPDADAVLRDRWVTTHQSRPDLSIFQLLEAVHGATPTNSWAGGDHTSFVSALAALDSTQPLPLPPSAPSAASLPPDHVHALLYQCRLVQNAFESPPDEPSPALVSLVHHALSVEDPTKKIDTLDTLNGCPATAPYFSLYFTSPLTNLAGIDRAPSTLDMAALLSSVERVPCLVDVEAAVLWQDLHHGPFPQFFMSNFPHIPLLQLPTKRYVKLDASMATLSQLQDTTSAPQAHKVATSYVSLYVLSHGRVPWSDLPHAFECVLSTVDLHVRPWFVLQVLQYVPAVFWKVLAPPVLSALGKTVSHVHRALANATTTSVSDRVLLGQLGQVLEISQDLFATLDNTHKDDKEEEAIAKPPCPSVPLSLPAPCLPVHPPGKDVPPLKSHQLSANPPANHISTTHDKMDKCQDVVEHIRKHSFGVGLPGSNDTRAFLRVQQDRLERALQRLSAELYSTSTHFVLELLQNADDNTYASHVAPCAEFVVRDDAISFFCNEIGFQASHVRALCDVGASTKSVGMIGQKGIGFKSVFAVSDCPEIHSNGYHVHFDARARAGTSHS</sequence>
<protein>
    <recommendedName>
        <fullName evidence="5">Protein NO VEIN C-terminal domain-containing protein</fullName>
    </recommendedName>
</protein>
<dbReference type="VEuPathDB" id="FungiDB:H257_19087"/>
<dbReference type="EMBL" id="QUTB01000688">
    <property type="protein sequence ID" value="RHY77404.1"/>
    <property type="molecule type" value="Genomic_DNA"/>
</dbReference>
<reference evidence="3 4" key="1">
    <citation type="submission" date="2018-08" db="EMBL/GenBank/DDBJ databases">
        <title>Aphanomyces genome sequencing and annotation.</title>
        <authorList>
            <person name="Minardi D."/>
            <person name="Oidtmann B."/>
            <person name="Van Der Giezen M."/>
            <person name="Studholme D.J."/>
        </authorList>
    </citation>
    <scope>NUCLEOTIDE SEQUENCE [LARGE SCALE GENOMIC DNA]</scope>
    <source>
        <strain evidence="2 3">197901</strain>
        <strain evidence="1 4">Si</strain>
    </source>
</reference>
<evidence type="ECO:0000313" key="2">
    <source>
        <dbReference type="EMBL" id="RHZ11457.1"/>
    </source>
</evidence>
<evidence type="ECO:0000313" key="4">
    <source>
        <dbReference type="Proteomes" id="UP000283543"/>
    </source>
</evidence>
<comment type="caution">
    <text evidence="2">The sequence shown here is derived from an EMBL/GenBank/DDBJ whole genome shotgun (WGS) entry which is preliminary data.</text>
</comment>
<evidence type="ECO:0008006" key="5">
    <source>
        <dbReference type="Google" id="ProtNLM"/>
    </source>
</evidence>
<accession>A0A397F122</accession>
<dbReference type="InterPro" id="IPR036890">
    <property type="entry name" value="HATPase_C_sf"/>
</dbReference>
<dbReference type="PANTHER" id="PTHR32387">
    <property type="entry name" value="WU:FJ29H11"/>
    <property type="match status" value="1"/>
</dbReference>
<dbReference type="Proteomes" id="UP000266196">
    <property type="component" value="Unassembled WGS sequence"/>
</dbReference>